<comment type="caution">
    <text evidence="10">The sequence shown here is derived from an EMBL/GenBank/DDBJ whole genome shotgun (WGS) entry which is preliminary data.</text>
</comment>
<evidence type="ECO:0000256" key="6">
    <source>
        <dbReference type="ARBA" id="ARBA00022840"/>
    </source>
</evidence>
<organism evidence="10 11">
    <name type="scientific">Salinisphaera aquimarina</name>
    <dbReference type="NCBI Taxonomy" id="2094031"/>
    <lineage>
        <taxon>Bacteria</taxon>
        <taxon>Pseudomonadati</taxon>
        <taxon>Pseudomonadota</taxon>
        <taxon>Gammaproteobacteria</taxon>
        <taxon>Salinisphaerales</taxon>
        <taxon>Salinisphaeraceae</taxon>
        <taxon>Salinisphaera</taxon>
    </lineage>
</organism>
<dbReference type="InterPro" id="IPR012795">
    <property type="entry name" value="tRNA_Ile_lys_synt_N"/>
</dbReference>
<dbReference type="InterPro" id="IPR014729">
    <property type="entry name" value="Rossmann-like_a/b/a_fold"/>
</dbReference>
<evidence type="ECO:0000256" key="4">
    <source>
        <dbReference type="ARBA" id="ARBA00022694"/>
    </source>
</evidence>
<proteinExistence type="inferred from homology"/>
<keyword evidence="5 8" id="KW-0547">Nucleotide-binding</keyword>
<dbReference type="Pfam" id="PF09179">
    <property type="entry name" value="TilS"/>
    <property type="match status" value="1"/>
</dbReference>
<dbReference type="SUPFAM" id="SSF82829">
    <property type="entry name" value="MesJ substrate recognition domain-like"/>
    <property type="match status" value="1"/>
</dbReference>
<evidence type="ECO:0000259" key="9">
    <source>
        <dbReference type="SMART" id="SM00977"/>
    </source>
</evidence>
<dbReference type="EC" id="6.3.4.19" evidence="8"/>
<comment type="similarity">
    <text evidence="8">Belongs to the tRNA(Ile)-lysidine synthase family.</text>
</comment>
<feature type="binding site" evidence="8">
    <location>
        <begin position="23"/>
        <end position="28"/>
    </location>
    <ligand>
        <name>ATP</name>
        <dbReference type="ChEBI" id="CHEBI:30616"/>
    </ligand>
</feature>
<comment type="subcellular location">
    <subcellularLocation>
        <location evidence="1 8">Cytoplasm</location>
    </subcellularLocation>
</comment>
<evidence type="ECO:0000256" key="2">
    <source>
        <dbReference type="ARBA" id="ARBA00022490"/>
    </source>
</evidence>
<comment type="catalytic activity">
    <reaction evidence="7 8">
        <text>cytidine(34) in tRNA(Ile2) + L-lysine + ATP = lysidine(34) in tRNA(Ile2) + AMP + diphosphate + H(+)</text>
        <dbReference type="Rhea" id="RHEA:43744"/>
        <dbReference type="Rhea" id="RHEA-COMP:10625"/>
        <dbReference type="Rhea" id="RHEA-COMP:10670"/>
        <dbReference type="ChEBI" id="CHEBI:15378"/>
        <dbReference type="ChEBI" id="CHEBI:30616"/>
        <dbReference type="ChEBI" id="CHEBI:32551"/>
        <dbReference type="ChEBI" id="CHEBI:33019"/>
        <dbReference type="ChEBI" id="CHEBI:82748"/>
        <dbReference type="ChEBI" id="CHEBI:83665"/>
        <dbReference type="ChEBI" id="CHEBI:456215"/>
        <dbReference type="EC" id="6.3.4.19"/>
    </reaction>
</comment>
<dbReference type="SUPFAM" id="SSF52402">
    <property type="entry name" value="Adenine nucleotide alpha hydrolases-like"/>
    <property type="match status" value="1"/>
</dbReference>
<keyword evidence="6 8" id="KW-0067">ATP-binding</keyword>
<feature type="domain" description="Lysidine-tRNA(Ile) synthetase C-terminal" evidence="9">
    <location>
        <begin position="351"/>
        <end position="422"/>
    </location>
</feature>
<dbReference type="Proteomes" id="UP001595462">
    <property type="component" value="Unassembled WGS sequence"/>
</dbReference>
<dbReference type="HAMAP" id="MF_01161">
    <property type="entry name" value="tRNA_Ile_lys_synt"/>
    <property type="match status" value="1"/>
</dbReference>
<dbReference type="SUPFAM" id="SSF56037">
    <property type="entry name" value="PheT/TilS domain"/>
    <property type="match status" value="1"/>
</dbReference>
<dbReference type="InterPro" id="IPR011063">
    <property type="entry name" value="TilS/TtcA_N"/>
</dbReference>
<evidence type="ECO:0000313" key="10">
    <source>
        <dbReference type="EMBL" id="MFC3105534.1"/>
    </source>
</evidence>
<comment type="domain">
    <text evidence="8">The N-terminal region contains the highly conserved SGGXDS motif, predicted to be a P-loop motif involved in ATP binding.</text>
</comment>
<evidence type="ECO:0000256" key="3">
    <source>
        <dbReference type="ARBA" id="ARBA00022598"/>
    </source>
</evidence>
<dbReference type="InterPro" id="IPR012796">
    <property type="entry name" value="Lysidine-tRNA-synth_C"/>
</dbReference>
<dbReference type="RefSeq" id="WP_380691073.1">
    <property type="nucleotide sequence ID" value="NZ_JBHRSS010000008.1"/>
</dbReference>
<dbReference type="Pfam" id="PF01171">
    <property type="entry name" value="ATP_bind_3"/>
    <property type="match status" value="1"/>
</dbReference>
<evidence type="ECO:0000256" key="7">
    <source>
        <dbReference type="ARBA" id="ARBA00048539"/>
    </source>
</evidence>
<keyword evidence="4 8" id="KW-0819">tRNA processing</keyword>
<evidence type="ECO:0000256" key="1">
    <source>
        <dbReference type="ARBA" id="ARBA00004496"/>
    </source>
</evidence>
<dbReference type="Gene3D" id="1.20.59.20">
    <property type="match status" value="1"/>
</dbReference>
<evidence type="ECO:0000256" key="5">
    <source>
        <dbReference type="ARBA" id="ARBA00022741"/>
    </source>
</evidence>
<dbReference type="PANTHER" id="PTHR43033">
    <property type="entry name" value="TRNA(ILE)-LYSIDINE SYNTHASE-RELATED"/>
    <property type="match status" value="1"/>
</dbReference>
<sequence length="440" mass="47670">MSALLGALRAAPAAATALVVGFSGGRDSTALLHALAQLSPAALPLRAIHVCHHLQPQAQAWAEHCAARCAEWQVAFTRLDVDVVDTGHGVEAAARTTRYGAIAQTLRPGEVLVTAHHARDQAETFLLQALRGAGVKGLAAMPAYAEFGHGGHWRPWLAIDDAQIDAYVSDNRLSWIEDPSNADPAVDRSYLRASILPALSARWPAFARTLARSAQHAAQAADSIAALAAEDLAAAEDDARALRCDDLRSFDARRRCEVIRLWLARSGRDRPDHRHLEQIEALVDARMAASPCVCFAHTDVRAFDDRLFCMPSLPAEPTGASLAWYPPQPLELPAGCGRLTIASAAEKLAALTVTFRRGGERLGAADDAPRLKEWLRVARIPPWIRERMPLVYAGDTLVAVAHYWRHPEFERLLGGAAGPVRWDHELPGEPARVVAAEPFG</sequence>
<keyword evidence="2 8" id="KW-0963">Cytoplasm</keyword>
<protein>
    <recommendedName>
        <fullName evidence="8">tRNA(Ile)-lysidine synthase</fullName>
        <ecNumber evidence="8">6.3.4.19</ecNumber>
    </recommendedName>
    <alternativeName>
        <fullName evidence="8">tRNA(Ile)-2-lysyl-cytidine synthase</fullName>
    </alternativeName>
    <alternativeName>
        <fullName evidence="8">tRNA(Ile)-lysidine synthetase</fullName>
    </alternativeName>
</protein>
<dbReference type="PANTHER" id="PTHR43033:SF1">
    <property type="entry name" value="TRNA(ILE)-LYSIDINE SYNTHASE-RELATED"/>
    <property type="match status" value="1"/>
</dbReference>
<dbReference type="InterPro" id="IPR012094">
    <property type="entry name" value="tRNA_Ile_lys_synt"/>
</dbReference>
<name>A0ABV7ERZ6_9GAMM</name>
<evidence type="ECO:0000313" key="11">
    <source>
        <dbReference type="Proteomes" id="UP001595462"/>
    </source>
</evidence>
<gene>
    <name evidence="8 10" type="primary">tilS</name>
    <name evidence="10" type="ORF">ACFOSU_16810</name>
</gene>
<dbReference type="SMART" id="SM00977">
    <property type="entry name" value="TilS_C"/>
    <property type="match status" value="1"/>
</dbReference>
<comment type="function">
    <text evidence="8">Ligates lysine onto the cytidine present at position 34 of the AUA codon-specific tRNA(Ile) that contains the anticodon CAU, in an ATP-dependent manner. Cytidine is converted to lysidine, thus changing the amino acid specificity of the tRNA from methionine to isoleucine.</text>
</comment>
<accession>A0ABV7ERZ6</accession>
<keyword evidence="11" id="KW-1185">Reference proteome</keyword>
<keyword evidence="3 8" id="KW-0436">Ligase</keyword>
<dbReference type="NCBIfam" id="TIGR02432">
    <property type="entry name" value="lysidine_TilS_N"/>
    <property type="match status" value="1"/>
</dbReference>
<evidence type="ECO:0000256" key="8">
    <source>
        <dbReference type="HAMAP-Rule" id="MF_01161"/>
    </source>
</evidence>
<dbReference type="Gene3D" id="3.40.50.620">
    <property type="entry name" value="HUPs"/>
    <property type="match status" value="1"/>
</dbReference>
<dbReference type="Pfam" id="PF11734">
    <property type="entry name" value="TilS_C"/>
    <property type="match status" value="1"/>
</dbReference>
<dbReference type="InterPro" id="IPR015262">
    <property type="entry name" value="tRNA_Ile_lys_synt_subst-bd"/>
</dbReference>
<dbReference type="EMBL" id="JBHRSS010000008">
    <property type="protein sequence ID" value="MFC3105534.1"/>
    <property type="molecule type" value="Genomic_DNA"/>
</dbReference>
<reference evidence="11" key="1">
    <citation type="journal article" date="2019" name="Int. J. Syst. Evol. Microbiol.">
        <title>The Global Catalogue of Microorganisms (GCM) 10K type strain sequencing project: providing services to taxonomists for standard genome sequencing and annotation.</title>
        <authorList>
            <consortium name="The Broad Institute Genomics Platform"/>
            <consortium name="The Broad Institute Genome Sequencing Center for Infectious Disease"/>
            <person name="Wu L."/>
            <person name="Ma J."/>
        </authorList>
    </citation>
    <scope>NUCLEOTIDE SEQUENCE [LARGE SCALE GENOMIC DNA]</scope>
    <source>
        <strain evidence="11">KCTC 52640</strain>
    </source>
</reference>
<dbReference type="CDD" id="cd01992">
    <property type="entry name" value="TilS_N"/>
    <property type="match status" value="1"/>
</dbReference>
<dbReference type="GO" id="GO:0032267">
    <property type="term" value="F:tRNA(Ile)-lysidine synthase activity"/>
    <property type="evidence" value="ECO:0007669"/>
    <property type="project" value="UniProtKB-EC"/>
</dbReference>